<evidence type="ECO:0000313" key="2">
    <source>
        <dbReference type="Proteomes" id="UP000004605"/>
    </source>
</evidence>
<dbReference type="Proteomes" id="UP000004605">
    <property type="component" value="Unassembled WGS sequence"/>
</dbReference>
<accession>F9S340</accession>
<dbReference type="EMBL" id="AFWF01000169">
    <property type="protein sequence ID" value="EGU38358.1"/>
    <property type="molecule type" value="Genomic_DNA"/>
</dbReference>
<comment type="caution">
    <text evidence="1">The sequence shown here is derived from an EMBL/GenBank/DDBJ whole genome shotgun (WGS) entry which is preliminary data.</text>
</comment>
<protein>
    <submittedName>
        <fullName evidence="1">Type IV secretory pathway, VirB4 component</fullName>
    </submittedName>
</protein>
<gene>
    <name evidence="1" type="ORF">VII00023_19975</name>
</gene>
<evidence type="ECO:0000313" key="1">
    <source>
        <dbReference type="EMBL" id="EGU38358.1"/>
    </source>
</evidence>
<reference evidence="1 2" key="1">
    <citation type="journal article" date="2012" name="Int. J. Syst. Evol. Microbiol.">
        <title>Vibrio caribbeanicus sp. nov., isolated from the marine sponge Scleritoderma cyanea.</title>
        <authorList>
            <person name="Hoffmann M."/>
            <person name="Monday S.R."/>
            <person name="Allard M.W."/>
            <person name="Strain E.A."/>
            <person name="Whittaker P."/>
            <person name="Naum M."/>
            <person name="McCarthy P.J."/>
            <person name="Lopez J.V."/>
            <person name="Fischer M."/>
            <person name="Brown E.W."/>
        </authorList>
    </citation>
    <scope>NUCLEOTIDE SEQUENCE [LARGE SCALE GENOMIC DNA]</scope>
    <source>
        <strain evidence="1 2">ATCC 700023</strain>
    </source>
</reference>
<dbReference type="Gene3D" id="3.40.50.300">
    <property type="entry name" value="P-loop containing nucleotide triphosphate hydrolases"/>
    <property type="match status" value="1"/>
</dbReference>
<dbReference type="InterPro" id="IPR027417">
    <property type="entry name" value="P-loop_NTPase"/>
</dbReference>
<dbReference type="SUPFAM" id="SSF52540">
    <property type="entry name" value="P-loop containing nucleoside triphosphate hydrolases"/>
    <property type="match status" value="1"/>
</dbReference>
<dbReference type="AlphaFoldDB" id="F9S340"/>
<name>F9S340_9VIBR</name>
<organism evidence="1 2">
    <name type="scientific">Vibrio ichthyoenteri ATCC 700023</name>
    <dbReference type="NCBI Taxonomy" id="870968"/>
    <lineage>
        <taxon>Bacteria</taxon>
        <taxon>Pseudomonadati</taxon>
        <taxon>Pseudomonadota</taxon>
        <taxon>Gammaproteobacteria</taxon>
        <taxon>Vibrionales</taxon>
        <taxon>Vibrionaceae</taxon>
        <taxon>Vibrio</taxon>
    </lineage>
</organism>
<proteinExistence type="predicted"/>
<keyword evidence="2" id="KW-1185">Reference proteome</keyword>
<sequence>MATNPLLAPYAVKIVKMWRKLQAWFWLATQDLADFPAIARKMLNNAEWWVMLNMPEDELTNLEAFKKLRPAEKELIRSMTAEDNKFKEGVVTGRNDTLMARFRIVPPALYLALGETDGKAKKKRRDLMREYGISELDAALLKAKQIEQARMDYRGER</sequence>